<feature type="compositionally biased region" description="Low complexity" evidence="1">
    <location>
        <begin position="459"/>
        <end position="473"/>
    </location>
</feature>
<feature type="compositionally biased region" description="Acidic residues" evidence="1">
    <location>
        <begin position="508"/>
        <end position="519"/>
    </location>
</feature>
<dbReference type="Proteomes" id="UP001151760">
    <property type="component" value="Unassembled WGS sequence"/>
</dbReference>
<feature type="compositionally biased region" description="Basic residues" evidence="1">
    <location>
        <begin position="624"/>
        <end position="641"/>
    </location>
</feature>
<feature type="region of interest" description="Disordered" evidence="1">
    <location>
        <begin position="253"/>
        <end position="323"/>
    </location>
</feature>
<gene>
    <name evidence="2" type="ORF">Tco_0877757</name>
</gene>
<name>A0ABQ5BYQ5_9ASTR</name>
<evidence type="ECO:0000313" key="3">
    <source>
        <dbReference type="Proteomes" id="UP001151760"/>
    </source>
</evidence>
<protein>
    <submittedName>
        <fullName evidence="2">Uncharacterized protein</fullName>
    </submittedName>
</protein>
<sequence length="766" mass="86953">MTGLDFYSKHNMVAYLEKNDGNTEFHEIMDFVTNSSIYFALTVSPIVLTLFVEQFWTSAKSRTINNISYIDAIVAGKPVTISEASIRSDLLFDDADGIDTLNNQAIFDTIQLMGCERDLNILTFNKALFSPQWKFLFHTMNYCISFKSTSWDQIPTNIATAVICLATNQKYNFSKFIFNGMMRHLDASKKFVTYPRFLQIFSKSQLRDVSVPMDYFPVLTLTKKVFSFMVKKGKNFSGNVTPLFNSMLVQSIEDEGEVSERPSESQPKPSPTHPTEDQPESQPVPSPRPYSPNPIRDSNPEGSGRNHGEIAKEEGYGETKEKKECIQTGEESCQIFQQSIQRNTDWDVLDTDLDETINEAMNYTFAQDEGKTDSKVEEPKTSSKTKEFHLSGATLVVEDKGSAEKGGSIKGTDLQQSTVKPNEGTDKQNGGTDKTKGSTNSFVEGTAKIKDQVSGESDTSTVPTMTSTPTPTVFGDDETIAQVLVTMSQNKPLPKIDPKAKGKGMIKEEDESDTESEDITEAEKKFNMLANDEEMAKKTRFLLRSFKKKREKNSPSKRERSCFMIPLLHKKDFLLNKDLRSDENFITIGSVEDERIIKGLNKKAAGIKKAGSIKKESKEEEGTKKRKLGTRKKMKSRKRKFRQDTSEDDETNSEKENDELGLCLIIAPDEDKEVDYEILDKKYPIIEWKSDHLGIKPQYDETKDLEEINQNVVIRSNGQRRYFSTLMRVLSIFDRDDLSVVYQLVMDRYCRNPINTSLHFITRIKN</sequence>
<evidence type="ECO:0000313" key="2">
    <source>
        <dbReference type="EMBL" id="GJT19051.1"/>
    </source>
</evidence>
<organism evidence="2 3">
    <name type="scientific">Tanacetum coccineum</name>
    <dbReference type="NCBI Taxonomy" id="301880"/>
    <lineage>
        <taxon>Eukaryota</taxon>
        <taxon>Viridiplantae</taxon>
        <taxon>Streptophyta</taxon>
        <taxon>Embryophyta</taxon>
        <taxon>Tracheophyta</taxon>
        <taxon>Spermatophyta</taxon>
        <taxon>Magnoliopsida</taxon>
        <taxon>eudicotyledons</taxon>
        <taxon>Gunneridae</taxon>
        <taxon>Pentapetalae</taxon>
        <taxon>asterids</taxon>
        <taxon>campanulids</taxon>
        <taxon>Asterales</taxon>
        <taxon>Asteraceae</taxon>
        <taxon>Asteroideae</taxon>
        <taxon>Anthemideae</taxon>
        <taxon>Anthemidinae</taxon>
        <taxon>Tanacetum</taxon>
    </lineage>
</organism>
<reference evidence="2" key="1">
    <citation type="journal article" date="2022" name="Int. J. Mol. Sci.">
        <title>Draft Genome of Tanacetum Coccineum: Genomic Comparison of Closely Related Tanacetum-Family Plants.</title>
        <authorList>
            <person name="Yamashiro T."/>
            <person name="Shiraishi A."/>
            <person name="Nakayama K."/>
            <person name="Satake H."/>
        </authorList>
    </citation>
    <scope>NUCLEOTIDE SEQUENCE</scope>
</reference>
<keyword evidence="3" id="KW-1185">Reference proteome</keyword>
<feature type="region of interest" description="Disordered" evidence="1">
    <location>
        <begin position="489"/>
        <end position="519"/>
    </location>
</feature>
<feature type="region of interest" description="Disordered" evidence="1">
    <location>
        <begin position="366"/>
        <end position="476"/>
    </location>
</feature>
<feature type="compositionally biased region" description="Basic and acidic residues" evidence="1">
    <location>
        <begin position="613"/>
        <end position="623"/>
    </location>
</feature>
<feature type="compositionally biased region" description="Pro residues" evidence="1">
    <location>
        <begin position="282"/>
        <end position="292"/>
    </location>
</feature>
<feature type="compositionally biased region" description="Basic and acidic residues" evidence="1">
    <location>
        <begin position="368"/>
        <end position="389"/>
    </location>
</feature>
<proteinExistence type="predicted"/>
<feature type="compositionally biased region" description="Polar residues" evidence="1">
    <location>
        <begin position="427"/>
        <end position="443"/>
    </location>
</feature>
<feature type="region of interest" description="Disordered" evidence="1">
    <location>
        <begin position="608"/>
        <end position="654"/>
    </location>
</feature>
<reference evidence="2" key="2">
    <citation type="submission" date="2022-01" db="EMBL/GenBank/DDBJ databases">
        <authorList>
            <person name="Yamashiro T."/>
            <person name="Shiraishi A."/>
            <person name="Satake H."/>
            <person name="Nakayama K."/>
        </authorList>
    </citation>
    <scope>NUCLEOTIDE SEQUENCE</scope>
</reference>
<comment type="caution">
    <text evidence="2">The sequence shown here is derived from an EMBL/GenBank/DDBJ whole genome shotgun (WGS) entry which is preliminary data.</text>
</comment>
<accession>A0ABQ5BYQ5</accession>
<dbReference type="EMBL" id="BQNB010013686">
    <property type="protein sequence ID" value="GJT19051.1"/>
    <property type="molecule type" value="Genomic_DNA"/>
</dbReference>
<feature type="compositionally biased region" description="Basic and acidic residues" evidence="1">
    <location>
        <begin position="304"/>
        <end position="323"/>
    </location>
</feature>
<evidence type="ECO:0000256" key="1">
    <source>
        <dbReference type="SAM" id="MobiDB-lite"/>
    </source>
</evidence>